<feature type="transmembrane region" description="Helical" evidence="2">
    <location>
        <begin position="94"/>
        <end position="113"/>
    </location>
</feature>
<feature type="transmembrane region" description="Helical" evidence="2">
    <location>
        <begin position="133"/>
        <end position="156"/>
    </location>
</feature>
<feature type="transmembrane region" description="Helical" evidence="2">
    <location>
        <begin position="658"/>
        <end position="686"/>
    </location>
</feature>
<dbReference type="RefSeq" id="WP_245428251.1">
    <property type="nucleotide sequence ID" value="NZ_QNRK01000067.1"/>
</dbReference>
<keyword evidence="2" id="KW-0812">Transmembrane</keyword>
<keyword evidence="2" id="KW-0472">Membrane</keyword>
<evidence type="ECO:0000256" key="1">
    <source>
        <dbReference type="SAM" id="MobiDB-lite"/>
    </source>
</evidence>
<reference evidence="3 4" key="1">
    <citation type="submission" date="2018-06" db="EMBL/GenBank/DDBJ databases">
        <title>Genomic Encyclopedia of Type Strains, Phase IV (KMG-IV): sequencing the most valuable type-strain genomes for metagenomic binning, comparative biology and taxonomic classification.</title>
        <authorList>
            <person name="Goeker M."/>
        </authorList>
    </citation>
    <scope>NUCLEOTIDE SEQUENCE [LARGE SCALE GENOMIC DNA]</scope>
    <source>
        <strain evidence="3 4">DSM 24875</strain>
    </source>
</reference>
<dbReference type="EMBL" id="QNRK01000067">
    <property type="protein sequence ID" value="RBP00795.1"/>
    <property type="molecule type" value="Genomic_DNA"/>
</dbReference>
<feature type="region of interest" description="Disordered" evidence="1">
    <location>
        <begin position="569"/>
        <end position="592"/>
    </location>
</feature>
<comment type="caution">
    <text evidence="3">The sequence shown here is derived from an EMBL/GenBank/DDBJ whole genome shotgun (WGS) entry which is preliminary data.</text>
</comment>
<evidence type="ECO:0000256" key="2">
    <source>
        <dbReference type="SAM" id="Phobius"/>
    </source>
</evidence>
<feature type="transmembrane region" description="Helical" evidence="2">
    <location>
        <begin position="217"/>
        <end position="239"/>
    </location>
</feature>
<feature type="transmembrane region" description="Helical" evidence="2">
    <location>
        <begin position="59"/>
        <end position="82"/>
    </location>
</feature>
<evidence type="ECO:0000313" key="3">
    <source>
        <dbReference type="EMBL" id="RBP00795.1"/>
    </source>
</evidence>
<feature type="transmembrane region" description="Helical" evidence="2">
    <location>
        <begin position="193"/>
        <end position="210"/>
    </location>
</feature>
<feature type="transmembrane region" description="Helical" evidence="2">
    <location>
        <begin position="828"/>
        <end position="850"/>
    </location>
</feature>
<evidence type="ECO:0000313" key="4">
    <source>
        <dbReference type="Proteomes" id="UP000253529"/>
    </source>
</evidence>
<feature type="transmembrane region" description="Helical" evidence="2">
    <location>
        <begin position="29"/>
        <end position="47"/>
    </location>
</feature>
<dbReference type="InterPro" id="IPR029063">
    <property type="entry name" value="SAM-dependent_MTases_sf"/>
</dbReference>
<organism evidence="3 4">
    <name type="scientific">Roseiarcus fermentans</name>
    <dbReference type="NCBI Taxonomy" id="1473586"/>
    <lineage>
        <taxon>Bacteria</taxon>
        <taxon>Pseudomonadati</taxon>
        <taxon>Pseudomonadota</taxon>
        <taxon>Alphaproteobacteria</taxon>
        <taxon>Hyphomicrobiales</taxon>
        <taxon>Roseiarcaceae</taxon>
        <taxon>Roseiarcus</taxon>
    </lineage>
</organism>
<feature type="compositionally biased region" description="Low complexity" evidence="1">
    <location>
        <begin position="574"/>
        <end position="589"/>
    </location>
</feature>
<feature type="transmembrane region" description="Helical" evidence="2">
    <location>
        <begin position="761"/>
        <end position="782"/>
    </location>
</feature>
<name>A0A366EH81_9HYPH</name>
<gene>
    <name evidence="3" type="ORF">DFR50_1677</name>
</gene>
<dbReference type="Proteomes" id="UP000253529">
    <property type="component" value="Unassembled WGS sequence"/>
</dbReference>
<feature type="transmembrane region" description="Helical" evidence="2">
    <location>
        <begin position="698"/>
        <end position="723"/>
    </location>
</feature>
<keyword evidence="2" id="KW-1133">Transmembrane helix</keyword>
<sequence length="887" mass="94610">MNDASPIAADASLLERPSDDAVLTGRERLWLYFAVGLGAGAVIALQIDIMRVFSVGSWAHFGSLVVSLAMLGFGLTSAVMTVAKDWFVRHWRGAASVALGLFGPLAVAANLTVQKLGFNAIFLVSDPTQKWKLLQMFVAELTPFLAGAVFLGCVFLKSNRTFGRVYFADLAGSGICGLIFLAAMYVFVPANLIVVPLLLWLAACVAWSFGPGGRAALVPYAVAGALAFGGHFLLAPAFGLKTLAVNDYKGVSYARKFPDAKKVFESASPFGYLEVYSSSYLHFAPGLSDNAGFSLPTMPVNAYLGMYIDSDGPIGVMRDLTDKETAYFRFLPMVYPYVIKKDPKTFITQFGGGISTEVALHSGAKDVTVAEGNRAVLEAFRRPVLRDFTGDILSKVRVIPYEGRHFLASTSEKFDVVDLSLADSVGLSNPGGFAIVEKFPYTKEAMETYMRALAPGGVLSVTLWNKEEPPKSVLKLYATMAGAARAVDPDHIANSFFVASSYLSTATVLYKNGGFTPEEIAKLRDHTRAMSFDEIYYPGFVYDGSQTDATLQGYIEQIFAGAAGGPPASGGNGASATDAAADDAAPPSGKADDGVLPATVMGRLAWHALIAGDWPDVASRYVFNTHELTNDRPYFAAYVKTGDLPRVTDRLELLQDEWGYLLIWATLGVACLTATVLLAIPVIWGWRTIFSKSRGKALTVLYFACLGAGYIMVEVGLIAHFVMALGNPTVSASVLITGMLVFSGLGALVSERILPYMRVAMPAIFLAIGGLLLSYALFVNLALDGIAALPYGERLVLCFVLIAPPAFLMGFPMPTAMTTLGRLGKDALFIWAWGVNGCFSVIGAAAAPVIATNFGLGAVIEIAAFAYLLALPAFFGVIAVDKSVANA</sequence>
<dbReference type="CDD" id="cd02440">
    <property type="entry name" value="AdoMet_MTases"/>
    <property type="match status" value="1"/>
</dbReference>
<dbReference type="Gene3D" id="3.40.50.150">
    <property type="entry name" value="Vaccinia Virus protein VP39"/>
    <property type="match status" value="1"/>
</dbReference>
<feature type="transmembrane region" description="Helical" evidence="2">
    <location>
        <begin position="165"/>
        <end position="187"/>
    </location>
</feature>
<dbReference type="AlphaFoldDB" id="A0A366EH81"/>
<feature type="transmembrane region" description="Helical" evidence="2">
    <location>
        <begin position="729"/>
        <end position="749"/>
    </location>
</feature>
<feature type="transmembrane region" description="Helical" evidence="2">
    <location>
        <begin position="794"/>
        <end position="816"/>
    </location>
</feature>
<accession>A0A366EH81</accession>
<feature type="transmembrane region" description="Helical" evidence="2">
    <location>
        <begin position="856"/>
        <end position="880"/>
    </location>
</feature>
<proteinExistence type="predicted"/>
<protein>
    <submittedName>
        <fullName evidence="3">Spermidine synthase</fullName>
    </submittedName>
</protein>
<dbReference type="SUPFAM" id="SSF53335">
    <property type="entry name" value="S-adenosyl-L-methionine-dependent methyltransferases"/>
    <property type="match status" value="1"/>
</dbReference>
<keyword evidence="4" id="KW-1185">Reference proteome</keyword>